<reference evidence="5" key="1">
    <citation type="journal article" date="2011" name="PLoS Biol.">
        <title>Gene gain and loss during evolution of obligate parasitism in the white rust pathogen of Arabidopsis thaliana.</title>
        <authorList>
            <person name="Kemen E."/>
            <person name="Gardiner A."/>
            <person name="Schultz-Larsen T."/>
            <person name="Kemen A.C."/>
            <person name="Balmuth A.L."/>
            <person name="Robert-Seilaniantz A."/>
            <person name="Bailey K."/>
            <person name="Holub E."/>
            <person name="Studholme D.J."/>
            <person name="Maclean D."/>
            <person name="Jones J.D."/>
        </authorList>
    </citation>
    <scope>NUCLEOTIDE SEQUENCE</scope>
</reference>
<evidence type="ECO:0000256" key="1">
    <source>
        <dbReference type="ARBA" id="ARBA00022670"/>
    </source>
</evidence>
<keyword evidence="2" id="KW-0479">Metal-binding</keyword>
<accession>F0W6F3</accession>
<dbReference type="SUPFAM" id="SSF53098">
    <property type="entry name" value="Ribonuclease H-like"/>
    <property type="match status" value="1"/>
</dbReference>
<dbReference type="Pfam" id="PF07727">
    <property type="entry name" value="RVT_2"/>
    <property type="match status" value="1"/>
</dbReference>
<dbReference type="InterPro" id="IPR013103">
    <property type="entry name" value="RVT_2"/>
</dbReference>
<evidence type="ECO:0000313" key="5">
    <source>
        <dbReference type="EMBL" id="CCA16697.1"/>
    </source>
</evidence>
<dbReference type="AlphaFoldDB" id="F0W6F3"/>
<dbReference type="InterPro" id="IPR039537">
    <property type="entry name" value="Retrotran_Ty1/copia-like"/>
</dbReference>
<evidence type="ECO:0000256" key="3">
    <source>
        <dbReference type="ARBA" id="ARBA00022801"/>
    </source>
</evidence>
<protein>
    <submittedName>
        <fullName evidence="5">Uncharacterized protein AlNc14C24G2452</fullName>
    </submittedName>
</protein>
<proteinExistence type="predicted"/>
<dbReference type="PANTHER" id="PTHR42648:SF28">
    <property type="entry name" value="TRANSPOSON-ENCODED PROTEIN WITH RIBONUCLEASE H-LIKE AND RETROVIRUS ZINC FINGER-LIKE DOMAINS"/>
    <property type="match status" value="1"/>
</dbReference>
<dbReference type="Pfam" id="PF22936">
    <property type="entry name" value="Pol_BBD"/>
    <property type="match status" value="1"/>
</dbReference>
<sequence length="973" mass="109817">MEKMLEAFKTHITLAQSMRLFTRPKDSRRSWTEHFLYLVAVADVSEGAVSYLVLNIMVQYASDDMRVILMTKVDAHRTNYLQQPEELAHFVQAWESVTKKQMSRDVANVARESRFPETRRCHDCGEVGHLIAMCINRSTHDIKVKANFTLAISAHGSDKRECWILDSGSSRHLCSNASWLEDVEDAKSVCIQPNGEELTISKVGTVTLQVSAGGLLQTVKLTEVYFAAGLAHNLISHGKLDAKGFVLGRRGAQRVLETCDGKSLVFDVELAKNVLMVKAIVLRSLQLPRDAIMAAILGNAAQHDDITRVPQRGTLFDSHCRLGHLHYDAVERLAQADDSNFILTYRTRVKCSVCAQGKKSENRQSSRDSGKNSPIDRVGGVICSDLIGRMTPRDRLTNHYMIIFVDHKKNYVNIFLARTKDQAAKSFKEFLVYFEKRFDCRVHVLRTDSGGEYANIDLFCKQFGVARQRSEARNQARNGKAERMHSTTMNMARCMIFASGLSLSFLGMRYLPPIKILTKVAPTLSKIVVFGSACSVYRDLKKNNFVKRVQCGFIVGIGDGTKGYHVFISDSRTVITNQYIRDIETLDKEQNKLLQRRSLRGYGEEVGNSIACDELNASAPNTRSGSKNTPVWTIESPVTRSMHTEHASGQDVHQEADAEPGVVSSIYDVDPSNYRKAIQREDKCKWEVAMHEEIEALNNNHVWKLVATPIDANRLHTKWVYKTKGEANGKLERYKARLVECGNEQVSVRDYSVTFAAVMENSSVKLILALGRIWKVPTHHGDIPNAYVKAEKEPELNIFFRIPQGMEVDHDTIRSFQVERKDEISLELKKALYGLKQAGRLWSEFLHKQLVSLRFTQCLTDMCVYWKREDQNIIVVGVYVDDLLVTASDILKVDMFLNDLENFSYDDELGYDIDQEVTIVDMLKELGLENAHGTRVPMDDPTNDVVETDVMLPVSATSSDVSVRKFQSLVGSL</sequence>
<organism evidence="5">
    <name type="scientific">Albugo laibachii Nc14</name>
    <dbReference type="NCBI Taxonomy" id="890382"/>
    <lineage>
        <taxon>Eukaryota</taxon>
        <taxon>Sar</taxon>
        <taxon>Stramenopiles</taxon>
        <taxon>Oomycota</taxon>
        <taxon>Peronosporomycetes</taxon>
        <taxon>Albuginales</taxon>
        <taxon>Albuginaceae</taxon>
        <taxon>Albugo</taxon>
    </lineage>
</organism>
<dbReference type="GO" id="GO:0008233">
    <property type="term" value="F:peptidase activity"/>
    <property type="evidence" value="ECO:0007669"/>
    <property type="project" value="UniProtKB-KW"/>
</dbReference>
<feature type="domain" description="Integrase catalytic" evidence="4">
    <location>
        <begin position="370"/>
        <end position="493"/>
    </location>
</feature>
<dbReference type="Gene3D" id="3.30.420.10">
    <property type="entry name" value="Ribonuclease H-like superfamily/Ribonuclease H"/>
    <property type="match status" value="1"/>
</dbReference>
<dbReference type="HOGENOM" id="CLU_305114_0_0_1"/>
<gene>
    <name evidence="5" type="primary">AlNc14C24G2452</name>
    <name evidence="5" type="ORF">ALNC14_028400</name>
</gene>
<dbReference type="GO" id="GO:0046872">
    <property type="term" value="F:metal ion binding"/>
    <property type="evidence" value="ECO:0007669"/>
    <property type="project" value="UniProtKB-KW"/>
</dbReference>
<dbReference type="InterPro" id="IPR036397">
    <property type="entry name" value="RNaseH_sf"/>
</dbReference>
<keyword evidence="3" id="KW-0378">Hydrolase</keyword>
<dbReference type="GO" id="GO:0003676">
    <property type="term" value="F:nucleic acid binding"/>
    <property type="evidence" value="ECO:0007669"/>
    <property type="project" value="InterPro"/>
</dbReference>
<dbReference type="InterPro" id="IPR001584">
    <property type="entry name" value="Integrase_cat-core"/>
</dbReference>
<reference evidence="5" key="2">
    <citation type="submission" date="2011-02" db="EMBL/GenBank/DDBJ databases">
        <authorList>
            <person name="MacLean D."/>
        </authorList>
    </citation>
    <scope>NUCLEOTIDE SEQUENCE</scope>
</reference>
<dbReference type="GO" id="GO:0006508">
    <property type="term" value="P:proteolysis"/>
    <property type="evidence" value="ECO:0007669"/>
    <property type="project" value="UniProtKB-KW"/>
</dbReference>
<dbReference type="PANTHER" id="PTHR42648">
    <property type="entry name" value="TRANSPOSASE, PUTATIVE-RELATED"/>
    <property type="match status" value="1"/>
</dbReference>
<dbReference type="InterPro" id="IPR054722">
    <property type="entry name" value="PolX-like_BBD"/>
</dbReference>
<name>F0W6F3_9STRA</name>
<evidence type="ECO:0000256" key="2">
    <source>
        <dbReference type="ARBA" id="ARBA00022723"/>
    </source>
</evidence>
<dbReference type="EMBL" id="FR824069">
    <property type="protein sequence ID" value="CCA16697.1"/>
    <property type="molecule type" value="Genomic_DNA"/>
</dbReference>
<dbReference type="InterPro" id="IPR012337">
    <property type="entry name" value="RNaseH-like_sf"/>
</dbReference>
<evidence type="ECO:0000259" key="4">
    <source>
        <dbReference type="PROSITE" id="PS50994"/>
    </source>
</evidence>
<keyword evidence="1" id="KW-0645">Protease</keyword>
<dbReference type="PROSITE" id="PS50994">
    <property type="entry name" value="INTEGRASE"/>
    <property type="match status" value="1"/>
</dbReference>
<dbReference type="GO" id="GO:0015074">
    <property type="term" value="P:DNA integration"/>
    <property type="evidence" value="ECO:0007669"/>
    <property type="project" value="InterPro"/>
</dbReference>